<gene>
    <name evidence="6" type="ORF">QU605_00085</name>
</gene>
<dbReference type="Proteomes" id="UP001174839">
    <property type="component" value="Unassembled WGS sequence"/>
</dbReference>
<keyword evidence="4" id="KW-0862">Zinc</keyword>
<protein>
    <submittedName>
        <fullName evidence="6">Succinylglutamate desuccinylase/aspartoacylase family protein</fullName>
    </submittedName>
</protein>
<keyword evidence="7" id="KW-1185">Reference proteome</keyword>
<sequence>MTSIDMVKTHAEQTGALAGERILGSINTGKPGPTVVFFGGIHGNEPAGVEALSEVFRTLQEEGITLDRGSLIGIRGNLPALIRKERFLDHDLNRIWSRRRLESVLAKPEEERSCEEKELVLIYGWIQELLKTHSPPFYFIDLHTTSSKTKPFITINDSIINRFFSREFPVPVILGIEEYLEGPLLSYINELGYVALGFESGTHQDPAAVRNAVDFIWLTLCYTELLSAHPGKQENFERLDRAAESDHDFYEVFYRHELSETHTFKMKDGFESFQPLPKGTVLGSDEGGPIEMQKKGILFMPLYQKQGEEGFFLIRKTPAWALKLSAKLRKWKIHETLIRLPGVSWADKEHNALIVNLNVARFMNRPIFHLLGYRSRQRDQTHLIISNREHKARNEDYRNTFWFSED</sequence>
<dbReference type="RefSeq" id="WP_289723219.1">
    <property type="nucleotide sequence ID" value="NZ_JAUDUY010000001.1"/>
</dbReference>
<dbReference type="PANTHER" id="PTHR15162:SF7">
    <property type="entry name" value="SUCCINYLGLUTAMATE DESUCCINYLASE"/>
    <property type="match status" value="1"/>
</dbReference>
<name>A0ABT7WAA8_9FLAO</name>
<evidence type="ECO:0000256" key="3">
    <source>
        <dbReference type="ARBA" id="ARBA00022801"/>
    </source>
</evidence>
<dbReference type="EMBL" id="JAUDUY010000001">
    <property type="protein sequence ID" value="MDM9629849.1"/>
    <property type="molecule type" value="Genomic_DNA"/>
</dbReference>
<evidence type="ECO:0000256" key="4">
    <source>
        <dbReference type="ARBA" id="ARBA00022833"/>
    </source>
</evidence>
<dbReference type="InterPro" id="IPR055438">
    <property type="entry name" value="AstE_AspA_cat"/>
</dbReference>
<evidence type="ECO:0000313" key="7">
    <source>
        <dbReference type="Proteomes" id="UP001174839"/>
    </source>
</evidence>
<proteinExistence type="predicted"/>
<keyword evidence="3" id="KW-0378">Hydrolase</keyword>
<keyword evidence="2" id="KW-0479">Metal-binding</keyword>
<evidence type="ECO:0000259" key="5">
    <source>
        <dbReference type="Pfam" id="PF24827"/>
    </source>
</evidence>
<accession>A0ABT7WAA8</accession>
<reference evidence="6" key="1">
    <citation type="submission" date="2023-06" db="EMBL/GenBank/DDBJ databases">
        <title>Robiginitalea aurantiacus sp. nov. and Algoriphagus sediminis sp. nov., isolated from coastal sediment.</title>
        <authorList>
            <person name="Zhou Z.Y."/>
            <person name="An J."/>
            <person name="Jia Y.W."/>
            <person name="Du Z.J."/>
        </authorList>
    </citation>
    <scope>NUCLEOTIDE SEQUENCE</scope>
    <source>
        <strain evidence="6">M39</strain>
    </source>
</reference>
<evidence type="ECO:0000256" key="1">
    <source>
        <dbReference type="ARBA" id="ARBA00001947"/>
    </source>
</evidence>
<dbReference type="SUPFAM" id="SSF53187">
    <property type="entry name" value="Zn-dependent exopeptidases"/>
    <property type="match status" value="1"/>
</dbReference>
<dbReference type="InterPro" id="IPR050178">
    <property type="entry name" value="AspA/AstE_fam"/>
</dbReference>
<feature type="domain" description="Succinylglutamate desuccinylase/Aspartoacylase catalytic" evidence="5">
    <location>
        <begin position="31"/>
        <end position="150"/>
    </location>
</feature>
<comment type="cofactor">
    <cofactor evidence="1">
        <name>Zn(2+)</name>
        <dbReference type="ChEBI" id="CHEBI:29105"/>
    </cofactor>
</comment>
<evidence type="ECO:0000256" key="2">
    <source>
        <dbReference type="ARBA" id="ARBA00022723"/>
    </source>
</evidence>
<dbReference type="PANTHER" id="PTHR15162">
    <property type="entry name" value="ASPARTOACYLASE"/>
    <property type="match status" value="1"/>
</dbReference>
<dbReference type="Pfam" id="PF24827">
    <property type="entry name" value="AstE_AspA_cat"/>
    <property type="match status" value="1"/>
</dbReference>
<evidence type="ECO:0000313" key="6">
    <source>
        <dbReference type="EMBL" id="MDM9629849.1"/>
    </source>
</evidence>
<comment type="caution">
    <text evidence="6">The sequence shown here is derived from an EMBL/GenBank/DDBJ whole genome shotgun (WGS) entry which is preliminary data.</text>
</comment>
<organism evidence="6 7">
    <name type="scientific">Robiginitalea aurantiaca</name>
    <dbReference type="NCBI Taxonomy" id="3056915"/>
    <lineage>
        <taxon>Bacteria</taxon>
        <taxon>Pseudomonadati</taxon>
        <taxon>Bacteroidota</taxon>
        <taxon>Flavobacteriia</taxon>
        <taxon>Flavobacteriales</taxon>
        <taxon>Flavobacteriaceae</taxon>
        <taxon>Robiginitalea</taxon>
    </lineage>
</organism>
<dbReference type="Gene3D" id="3.40.630.10">
    <property type="entry name" value="Zn peptidases"/>
    <property type="match status" value="1"/>
</dbReference>